<reference evidence="2 3" key="1">
    <citation type="submission" date="2016-10" db="EMBL/GenBank/DDBJ databases">
        <title>Rodentibacter gen. nov. and new species.</title>
        <authorList>
            <person name="Christensen H."/>
        </authorList>
    </citation>
    <scope>NUCLEOTIDE SEQUENCE [LARGE SCALE GENOMIC DNA]</scope>
    <source>
        <strain evidence="3">ppn416</strain>
    </source>
</reference>
<accession>A0A1V3IZR4</accession>
<evidence type="ECO:0000313" key="2">
    <source>
        <dbReference type="EMBL" id="OOF47998.1"/>
    </source>
</evidence>
<keyword evidence="1" id="KW-1133">Transmembrane helix</keyword>
<dbReference type="STRING" id="1908264.BKK54_11255"/>
<organism evidence="2 3">
    <name type="scientific">Rodentibacter genomosp. 1</name>
    <dbReference type="NCBI Taxonomy" id="1908264"/>
    <lineage>
        <taxon>Bacteria</taxon>
        <taxon>Pseudomonadati</taxon>
        <taxon>Pseudomonadota</taxon>
        <taxon>Gammaproteobacteria</taxon>
        <taxon>Pasteurellales</taxon>
        <taxon>Pasteurellaceae</taxon>
        <taxon>Rodentibacter</taxon>
    </lineage>
</organism>
<dbReference type="AlphaFoldDB" id="A0A1V3IZR4"/>
<evidence type="ECO:0000313" key="3">
    <source>
        <dbReference type="Proteomes" id="UP000188481"/>
    </source>
</evidence>
<dbReference type="Proteomes" id="UP000188481">
    <property type="component" value="Unassembled WGS sequence"/>
</dbReference>
<keyword evidence="1" id="KW-0812">Transmembrane</keyword>
<evidence type="ECO:0000256" key="1">
    <source>
        <dbReference type="SAM" id="Phobius"/>
    </source>
</evidence>
<feature type="transmembrane region" description="Helical" evidence="1">
    <location>
        <begin position="38"/>
        <end position="58"/>
    </location>
</feature>
<feature type="transmembrane region" description="Helical" evidence="1">
    <location>
        <begin position="7"/>
        <end position="26"/>
    </location>
</feature>
<gene>
    <name evidence="2" type="ORF">BKK54_11255</name>
</gene>
<name>A0A1V3IZR4_9PAST</name>
<keyword evidence="3" id="KW-1185">Reference proteome</keyword>
<comment type="caution">
    <text evidence="2">The sequence shown here is derived from an EMBL/GenBank/DDBJ whole genome shotgun (WGS) entry which is preliminary data.</text>
</comment>
<keyword evidence="1" id="KW-0472">Membrane</keyword>
<proteinExistence type="predicted"/>
<protein>
    <submittedName>
        <fullName evidence="2">Uncharacterized protein</fullName>
    </submittedName>
</protein>
<sequence length="97" mass="11404">MRVSKVLRIIIASILSFYFIYFTLIIREVIDPGLNHFFYNLIIWGGFLCFSAILISYYSSEIYGKDKKISGKNLKHLRGKGYNLKKGSYKGYRNKYK</sequence>
<dbReference type="EMBL" id="MLHN01000041">
    <property type="protein sequence ID" value="OOF47998.1"/>
    <property type="molecule type" value="Genomic_DNA"/>
</dbReference>